<dbReference type="PANTHER" id="PTHR34387:SF1">
    <property type="entry name" value="PERIPLASMIC IMMUNOGENIC PROTEIN"/>
    <property type="match status" value="1"/>
</dbReference>
<dbReference type="InterPro" id="IPR007497">
    <property type="entry name" value="SIMPL/DUF541"/>
</dbReference>
<evidence type="ECO:0000313" key="1">
    <source>
        <dbReference type="EMBL" id="PYZ91939.1"/>
    </source>
</evidence>
<dbReference type="RefSeq" id="WP_110611356.1">
    <property type="nucleotide sequence ID" value="NZ_PDOD01000005.1"/>
</dbReference>
<organism evidence="1 2">
    <name type="scientific">Salipaludibacillus keqinensis</name>
    <dbReference type="NCBI Taxonomy" id="2045207"/>
    <lineage>
        <taxon>Bacteria</taxon>
        <taxon>Bacillati</taxon>
        <taxon>Bacillota</taxon>
        <taxon>Bacilli</taxon>
        <taxon>Bacillales</taxon>
        <taxon>Bacillaceae</taxon>
    </lineage>
</organism>
<dbReference type="EMBL" id="PDOD01000005">
    <property type="protein sequence ID" value="PYZ91939.1"/>
    <property type="molecule type" value="Genomic_DNA"/>
</dbReference>
<evidence type="ECO:0008006" key="3">
    <source>
        <dbReference type="Google" id="ProtNLM"/>
    </source>
</evidence>
<keyword evidence="2" id="KW-1185">Reference proteome</keyword>
<dbReference type="PANTHER" id="PTHR34387">
    <property type="entry name" value="SLR1258 PROTEIN"/>
    <property type="match status" value="1"/>
</dbReference>
<accession>A0A323T8Z2</accession>
<sequence length="214" mass="23784">MYDSYREQGNGTRMMTVIGEGNLSVEPDTASVELDVVTENESLSLAQQENAVIMTQVIQALIQLGIPREHLQTTTYNIRPTYDYVDGQQVFRNYQVVNGLTVTIKNLNQVGQAIDVAVENGVNRVSNIELTVENPNVLYQRSLNKALQDAQLKAQTIARTFNVNVDLIPVKVIELNIDRDRPFTAFASVQGATTTPIEPGQLVIVAKVEAQFQY</sequence>
<protein>
    <recommendedName>
        <fullName evidence="3">SIMPL domain-containing protein</fullName>
    </recommendedName>
</protein>
<dbReference type="Pfam" id="PF04402">
    <property type="entry name" value="SIMPL"/>
    <property type="match status" value="1"/>
</dbReference>
<proteinExistence type="predicted"/>
<reference evidence="1 2" key="1">
    <citation type="submission" date="2017-10" db="EMBL/GenBank/DDBJ databases">
        <title>Bacillus sp. nov., a halophilic bacterium isolated from a Keqin Lake.</title>
        <authorList>
            <person name="Wang H."/>
        </authorList>
    </citation>
    <scope>NUCLEOTIDE SEQUENCE [LARGE SCALE GENOMIC DNA]</scope>
    <source>
        <strain evidence="1 2">KQ-12</strain>
    </source>
</reference>
<dbReference type="OrthoDB" id="9785192at2"/>
<evidence type="ECO:0000313" key="2">
    <source>
        <dbReference type="Proteomes" id="UP000248214"/>
    </source>
</evidence>
<dbReference type="InterPro" id="IPR052022">
    <property type="entry name" value="26kDa_periplasmic_antigen"/>
</dbReference>
<gene>
    <name evidence="1" type="ORF">CR194_17205</name>
</gene>
<dbReference type="AlphaFoldDB" id="A0A323T8Z2"/>
<dbReference type="Proteomes" id="UP000248214">
    <property type="component" value="Unassembled WGS sequence"/>
</dbReference>
<name>A0A323T8Z2_9BACI</name>
<dbReference type="Gene3D" id="3.30.110.170">
    <property type="entry name" value="Protein of unknown function (DUF541), domain 1"/>
    <property type="match status" value="1"/>
</dbReference>
<comment type="caution">
    <text evidence="1">The sequence shown here is derived from an EMBL/GenBank/DDBJ whole genome shotgun (WGS) entry which is preliminary data.</text>
</comment>
<dbReference type="GO" id="GO:0006974">
    <property type="term" value="P:DNA damage response"/>
    <property type="evidence" value="ECO:0007669"/>
    <property type="project" value="TreeGrafter"/>
</dbReference>
<dbReference type="Gene3D" id="3.30.70.2970">
    <property type="entry name" value="Protein of unknown function (DUF541), domain 2"/>
    <property type="match status" value="1"/>
</dbReference>